<evidence type="ECO:0000256" key="5">
    <source>
        <dbReference type="ARBA" id="ARBA00022842"/>
    </source>
</evidence>
<dbReference type="GO" id="GO:0044208">
    <property type="term" value="P:'de novo' AMP biosynthetic process"/>
    <property type="evidence" value="ECO:0007669"/>
    <property type="project" value="TreeGrafter"/>
</dbReference>
<dbReference type="GO" id="GO:0004019">
    <property type="term" value="F:adenylosuccinate synthase activity"/>
    <property type="evidence" value="ECO:0007669"/>
    <property type="project" value="InterPro"/>
</dbReference>
<sequence length="452" mass="50547">MDTLNELFIPGKLTVLLDQSAGSSGKGKLEEFISANSSNIDFVVNTFMHQASHIVDGEKVDGTPFTYCYKNLNSNAHRHEEFEKMYITQGAVINLESLLKEIEDSGIPREKIGISPLAGITTTLDKNYEKGLAGFDGEEIDTSKHSVISSGTTASGAGATLGRKIMRRGNILLARDVPELSDMICDTTEEILERLSKGQSGLLTVAQGFQLSLGLPEFYPYTTSRNVTVVSALNDCMLPATTLGNVIINCRAHNIRINSKKYVLSKNEIQVSSEDVDYYKEHRLVDHIKENEDGTFTVYLHKGEHLYFEEVKSKKFPYQEIESNSGGGYSDQEEITWEQVEHEAGIQIPTDAIMTSLTKLPRRVFTFSKLGLSQCIRYNQTPHKIYISLNFVNWIDGTMEGINNEKLKDLPGVSPKVKDFISEYIIPVVEPFENVELKFLGTGRHLRDMIVL</sequence>
<accession>A0A8S5LEH3</accession>
<dbReference type="GO" id="GO:0000166">
    <property type="term" value="F:nucleotide binding"/>
    <property type="evidence" value="ECO:0007669"/>
    <property type="project" value="UniProtKB-KW"/>
</dbReference>
<evidence type="ECO:0000256" key="2">
    <source>
        <dbReference type="ARBA" id="ARBA00022723"/>
    </source>
</evidence>
<name>A0A8S5LEH3_9CAUD</name>
<evidence type="ECO:0000256" key="3">
    <source>
        <dbReference type="ARBA" id="ARBA00022741"/>
    </source>
</evidence>
<protein>
    <submittedName>
        <fullName evidence="6">Uncharacterized protein</fullName>
    </submittedName>
</protein>
<organism evidence="6">
    <name type="scientific">Myoviridae sp. ctBDS4</name>
    <dbReference type="NCBI Taxonomy" id="2823537"/>
    <lineage>
        <taxon>Viruses</taxon>
        <taxon>Duplodnaviria</taxon>
        <taxon>Heunggongvirae</taxon>
        <taxon>Uroviricota</taxon>
        <taxon>Caudoviricetes</taxon>
    </lineage>
</organism>
<dbReference type="EMBL" id="BK014700">
    <property type="protein sequence ID" value="DAD68335.1"/>
    <property type="molecule type" value="Genomic_DNA"/>
</dbReference>
<keyword evidence="2" id="KW-0479">Metal-binding</keyword>
<reference evidence="6" key="1">
    <citation type="journal article" date="2021" name="Proc. Natl. Acad. Sci. U.S.A.">
        <title>A Catalog of Tens of Thousands of Viruses from Human Metagenomes Reveals Hidden Associations with Chronic Diseases.</title>
        <authorList>
            <person name="Tisza M.J."/>
            <person name="Buck C.B."/>
        </authorList>
    </citation>
    <scope>NUCLEOTIDE SEQUENCE</scope>
    <source>
        <strain evidence="6">CtBDS4</strain>
    </source>
</reference>
<evidence type="ECO:0000256" key="1">
    <source>
        <dbReference type="ARBA" id="ARBA00022598"/>
    </source>
</evidence>
<dbReference type="PANTHER" id="PTHR11846">
    <property type="entry name" value="ADENYLOSUCCINATE SYNTHETASE"/>
    <property type="match status" value="1"/>
</dbReference>
<dbReference type="PANTHER" id="PTHR11846:SF0">
    <property type="entry name" value="ADENYLOSUCCINATE SYNTHETASE"/>
    <property type="match status" value="1"/>
</dbReference>
<proteinExistence type="predicted"/>
<dbReference type="Gene3D" id="3.40.440.10">
    <property type="entry name" value="Adenylosuccinate Synthetase, subunit A, domain 1"/>
    <property type="match status" value="1"/>
</dbReference>
<dbReference type="InterPro" id="IPR027417">
    <property type="entry name" value="P-loop_NTPase"/>
</dbReference>
<keyword evidence="1" id="KW-0436">Ligase</keyword>
<evidence type="ECO:0000313" key="6">
    <source>
        <dbReference type="EMBL" id="DAD68335.1"/>
    </source>
</evidence>
<dbReference type="SMART" id="SM00788">
    <property type="entry name" value="Adenylsucc_synt"/>
    <property type="match status" value="1"/>
</dbReference>
<dbReference type="InterPro" id="IPR042109">
    <property type="entry name" value="Adenylosuccinate_synth_dom1"/>
</dbReference>
<dbReference type="SUPFAM" id="SSF52540">
    <property type="entry name" value="P-loop containing nucleoside triphosphate hydrolases"/>
    <property type="match status" value="1"/>
</dbReference>
<keyword evidence="5" id="KW-0460">Magnesium</keyword>
<dbReference type="GO" id="GO:0046040">
    <property type="term" value="P:IMP metabolic process"/>
    <property type="evidence" value="ECO:0007669"/>
    <property type="project" value="TreeGrafter"/>
</dbReference>
<keyword evidence="3" id="KW-0547">Nucleotide-binding</keyword>
<dbReference type="InterPro" id="IPR001114">
    <property type="entry name" value="Adenylosuccinate_synthetase"/>
</dbReference>
<keyword evidence="4" id="KW-0658">Purine biosynthesis</keyword>
<evidence type="ECO:0000256" key="4">
    <source>
        <dbReference type="ARBA" id="ARBA00022755"/>
    </source>
</evidence>
<dbReference type="GO" id="GO:0046872">
    <property type="term" value="F:metal ion binding"/>
    <property type="evidence" value="ECO:0007669"/>
    <property type="project" value="UniProtKB-KW"/>
</dbReference>